<organism evidence="2 3">
    <name type="scientific">Oryza sativa subsp. japonica</name>
    <name type="common">Rice</name>
    <dbReference type="NCBI Taxonomy" id="39947"/>
    <lineage>
        <taxon>Eukaryota</taxon>
        <taxon>Viridiplantae</taxon>
        <taxon>Streptophyta</taxon>
        <taxon>Embryophyta</taxon>
        <taxon>Tracheophyta</taxon>
        <taxon>Spermatophyta</taxon>
        <taxon>Magnoliopsida</taxon>
        <taxon>Liliopsida</taxon>
        <taxon>Poales</taxon>
        <taxon>Poaceae</taxon>
        <taxon>BOP clade</taxon>
        <taxon>Oryzoideae</taxon>
        <taxon>Oryzeae</taxon>
        <taxon>Oryzinae</taxon>
        <taxon>Oryza</taxon>
        <taxon>Oryza sativa</taxon>
    </lineage>
</organism>
<sequence length="209" mass="22136">RGRGRGSDAAAVRTPSRPAAPHGLVRLRRCLHPQSRHPRFPDHDAAASAMASVKAPAPQEQKVEGESSDASLAVGGGFELPPACGGHSAAIGPADRHGLLLLLLRGGGRLRAPARVRIPLGGTWRGRPPWSPPPSPLGGRRGIHGRRRRRGERRRQAVAVGAGESGGATPSSPADAAARCSLLFRWRPPGRRAADLVRPPRRHLAPFTR</sequence>
<evidence type="ECO:0000256" key="1">
    <source>
        <dbReference type="SAM" id="MobiDB-lite"/>
    </source>
</evidence>
<dbReference type="KEGG" id="dosa:Os01g0933075"/>
<gene>
    <name evidence="2" type="ordered locus">Os01g0933075</name>
</gene>
<feature type="region of interest" description="Disordered" evidence="1">
    <location>
        <begin position="1"/>
        <end position="65"/>
    </location>
</feature>
<evidence type="ECO:0000313" key="2">
    <source>
        <dbReference type="EMBL" id="BAH91455.1"/>
    </source>
</evidence>
<dbReference type="Proteomes" id="UP000000763">
    <property type="component" value="Chromosome 1"/>
</dbReference>
<protein>
    <submittedName>
        <fullName evidence="2">Os01g0933075 protein</fullName>
    </submittedName>
</protein>
<feature type="region of interest" description="Disordered" evidence="1">
    <location>
        <begin position="125"/>
        <end position="174"/>
    </location>
</feature>
<reference evidence="2 3" key="1">
    <citation type="journal article" date="2005" name="Nature">
        <title>The map-based sequence of the rice genome.</title>
        <authorList>
            <consortium name="International rice genome sequencing project (IRGSP)"/>
            <person name="Matsumoto T."/>
            <person name="Wu J."/>
            <person name="Kanamori H."/>
            <person name="Katayose Y."/>
            <person name="Fujisawa M."/>
            <person name="Namiki N."/>
            <person name="Mizuno H."/>
            <person name="Yamamoto K."/>
            <person name="Antonio B.A."/>
            <person name="Baba T."/>
            <person name="Sakata K."/>
            <person name="Nagamura Y."/>
            <person name="Aoki H."/>
            <person name="Arikawa K."/>
            <person name="Arita K."/>
            <person name="Bito T."/>
            <person name="Chiden Y."/>
            <person name="Fujitsuka N."/>
            <person name="Fukunaka R."/>
            <person name="Hamada M."/>
            <person name="Harada C."/>
            <person name="Hayashi A."/>
            <person name="Hijishita S."/>
            <person name="Honda M."/>
            <person name="Hosokawa S."/>
            <person name="Ichikawa Y."/>
            <person name="Idonuma A."/>
            <person name="Iijima M."/>
            <person name="Ikeda M."/>
            <person name="Ikeno M."/>
            <person name="Ito K."/>
            <person name="Ito S."/>
            <person name="Ito T."/>
            <person name="Ito Y."/>
            <person name="Ito Y."/>
            <person name="Iwabuchi A."/>
            <person name="Kamiya K."/>
            <person name="Karasawa W."/>
            <person name="Kurita K."/>
            <person name="Katagiri S."/>
            <person name="Kikuta A."/>
            <person name="Kobayashi H."/>
            <person name="Kobayashi N."/>
            <person name="Machita K."/>
            <person name="Maehara T."/>
            <person name="Masukawa M."/>
            <person name="Mizubayashi T."/>
            <person name="Mukai Y."/>
            <person name="Nagasaki H."/>
            <person name="Nagata Y."/>
            <person name="Naito S."/>
            <person name="Nakashima M."/>
            <person name="Nakama Y."/>
            <person name="Nakamichi Y."/>
            <person name="Nakamura M."/>
            <person name="Meguro A."/>
            <person name="Negishi M."/>
            <person name="Ohta I."/>
            <person name="Ohta T."/>
            <person name="Okamoto M."/>
            <person name="Ono N."/>
            <person name="Saji S."/>
            <person name="Sakaguchi M."/>
            <person name="Sakai K."/>
            <person name="Shibata M."/>
            <person name="Shimokawa T."/>
            <person name="Song J."/>
            <person name="Takazaki Y."/>
            <person name="Terasawa K."/>
            <person name="Tsugane M."/>
            <person name="Tsuji K."/>
            <person name="Ueda S."/>
            <person name="Waki K."/>
            <person name="Yamagata H."/>
            <person name="Yamamoto M."/>
            <person name="Yamamoto S."/>
            <person name="Yamane H."/>
            <person name="Yoshiki S."/>
            <person name="Yoshihara R."/>
            <person name="Yukawa K."/>
            <person name="Zhong H."/>
            <person name="Yano M."/>
            <person name="Yuan Q."/>
            <person name="Ouyang S."/>
            <person name="Liu J."/>
            <person name="Jones K.M."/>
            <person name="Gansberger K."/>
            <person name="Moffat K."/>
            <person name="Hill J."/>
            <person name="Bera J."/>
            <person name="Fadrosh D."/>
            <person name="Jin S."/>
            <person name="Johri S."/>
            <person name="Kim M."/>
            <person name="Overton L."/>
            <person name="Reardon M."/>
            <person name="Tsitrin T."/>
            <person name="Vuong H."/>
            <person name="Weaver B."/>
            <person name="Ciecko A."/>
            <person name="Tallon L."/>
            <person name="Jackson J."/>
            <person name="Pai G."/>
            <person name="Aken S.V."/>
            <person name="Utterback T."/>
            <person name="Reidmuller S."/>
            <person name="Feldblyum T."/>
            <person name="Hsiao J."/>
            <person name="Zismann V."/>
            <person name="Iobst S."/>
            <person name="de Vazeille A.R."/>
            <person name="Buell C.R."/>
            <person name="Ying K."/>
            <person name="Li Y."/>
            <person name="Lu T."/>
            <person name="Huang Y."/>
            <person name="Zhao Q."/>
            <person name="Feng Q."/>
            <person name="Zhang L."/>
            <person name="Zhu J."/>
            <person name="Weng Q."/>
            <person name="Mu J."/>
            <person name="Lu Y."/>
            <person name="Fan D."/>
            <person name="Liu Y."/>
            <person name="Guan J."/>
            <person name="Zhang Y."/>
            <person name="Yu S."/>
            <person name="Liu X."/>
            <person name="Zhang Y."/>
            <person name="Hong G."/>
            <person name="Han B."/>
            <person name="Choisne N."/>
            <person name="Demange N."/>
            <person name="Orjeda G."/>
            <person name="Samain S."/>
            <person name="Cattolico L."/>
            <person name="Pelletier E."/>
            <person name="Couloux A."/>
            <person name="Segurens B."/>
            <person name="Wincker P."/>
            <person name="D'Hont A."/>
            <person name="Scarpelli C."/>
            <person name="Weissenbach J."/>
            <person name="Salanoubat M."/>
            <person name="Quetier F."/>
            <person name="Yu Y."/>
            <person name="Kim H.R."/>
            <person name="Rambo T."/>
            <person name="Currie J."/>
            <person name="Collura K."/>
            <person name="Luo M."/>
            <person name="Yang T."/>
            <person name="Ammiraju J.S.S."/>
            <person name="Engler F."/>
            <person name="Soderlund C."/>
            <person name="Wing R.A."/>
            <person name="Palmer L.E."/>
            <person name="de la Bastide M."/>
            <person name="Spiegel L."/>
            <person name="Nascimento L."/>
            <person name="Zutavern T."/>
            <person name="O'Shaughnessy A."/>
            <person name="Dike S."/>
            <person name="Dedhia N."/>
            <person name="Preston R."/>
            <person name="Balija V."/>
            <person name="McCombie W.R."/>
            <person name="Chow T."/>
            <person name="Chen H."/>
            <person name="Chung M."/>
            <person name="Chen C."/>
            <person name="Shaw J."/>
            <person name="Wu H."/>
            <person name="Hsiao K."/>
            <person name="Chao Y."/>
            <person name="Chu M."/>
            <person name="Cheng C."/>
            <person name="Hour A."/>
            <person name="Lee P."/>
            <person name="Lin S."/>
            <person name="Lin Y."/>
            <person name="Liou J."/>
            <person name="Liu S."/>
            <person name="Hsing Y."/>
            <person name="Raghuvanshi S."/>
            <person name="Mohanty A."/>
            <person name="Bharti A.K."/>
            <person name="Gaur A."/>
            <person name="Gupta V."/>
            <person name="Kumar D."/>
            <person name="Ravi V."/>
            <person name="Vij S."/>
            <person name="Kapur A."/>
            <person name="Khurana P."/>
            <person name="Khurana P."/>
            <person name="Khurana J.P."/>
            <person name="Tyagi A.K."/>
            <person name="Gaikwad K."/>
            <person name="Singh A."/>
            <person name="Dalal V."/>
            <person name="Srivastava S."/>
            <person name="Dixit A."/>
            <person name="Pal A.K."/>
            <person name="Ghazi I.A."/>
            <person name="Yadav M."/>
            <person name="Pandit A."/>
            <person name="Bhargava A."/>
            <person name="Sureshbabu K."/>
            <person name="Batra K."/>
            <person name="Sharma T.R."/>
            <person name="Mohapatra T."/>
            <person name="Singh N.K."/>
            <person name="Messing J."/>
            <person name="Nelson A.B."/>
            <person name="Fuks G."/>
            <person name="Kavchok S."/>
            <person name="Keizer G."/>
            <person name="Linton E."/>
            <person name="Llaca V."/>
            <person name="Song R."/>
            <person name="Tanyolac B."/>
            <person name="Young S."/>
            <person name="Ho-Il K."/>
            <person name="Hahn J.H."/>
            <person name="Sangsakoo G."/>
            <person name="Vanavichit A."/>
            <person name="de Mattos Luiz.A.T."/>
            <person name="Zimmer P.D."/>
            <person name="Malone G."/>
            <person name="Dellagostin O."/>
            <person name="de Oliveira A.C."/>
            <person name="Bevan M."/>
            <person name="Bancroft I."/>
            <person name="Minx P."/>
            <person name="Cordum H."/>
            <person name="Wilson R."/>
            <person name="Cheng Z."/>
            <person name="Jin W."/>
            <person name="Jiang J."/>
            <person name="Leong S.A."/>
            <person name="Iwama H."/>
            <person name="Gojobori T."/>
            <person name="Itoh T."/>
            <person name="Niimura Y."/>
            <person name="Fujii Y."/>
            <person name="Habara T."/>
            <person name="Sakai H."/>
            <person name="Sato Y."/>
            <person name="Wilson G."/>
            <person name="Kumar K."/>
            <person name="McCouch S."/>
            <person name="Juretic N."/>
            <person name="Hoen D."/>
            <person name="Wright S."/>
            <person name="Bruskiewich R."/>
            <person name="Bureau T."/>
            <person name="Miyao A."/>
            <person name="Hirochika H."/>
            <person name="Nishikawa T."/>
            <person name="Kadowaki K."/>
            <person name="Sugiura M."/>
            <person name="Burr B."/>
            <person name="Sasaki T."/>
        </authorList>
    </citation>
    <scope>NUCLEOTIDE SEQUENCE [LARGE SCALE GENOMIC DNA]</scope>
    <source>
        <strain evidence="3">cv. Nipponbare</strain>
    </source>
</reference>
<name>C7IX30_ORYSJ</name>
<accession>C7IX30</accession>
<evidence type="ECO:0000313" key="3">
    <source>
        <dbReference type="Proteomes" id="UP000000763"/>
    </source>
</evidence>
<feature type="compositionally biased region" description="Basic residues" evidence="1">
    <location>
        <begin position="141"/>
        <end position="153"/>
    </location>
</feature>
<proteinExistence type="predicted"/>
<feature type="compositionally biased region" description="Basic residues" evidence="1">
    <location>
        <begin position="25"/>
        <end position="38"/>
    </location>
</feature>
<feature type="compositionally biased region" description="Low complexity" evidence="1">
    <location>
        <begin position="46"/>
        <end position="58"/>
    </location>
</feature>
<dbReference type="EMBL" id="AP008207">
    <property type="protein sequence ID" value="BAH91455.1"/>
    <property type="molecule type" value="Genomic_DNA"/>
</dbReference>
<dbReference type="AlphaFoldDB" id="C7IX30"/>
<reference evidence="3" key="2">
    <citation type="journal article" date="2008" name="Nucleic Acids Res.">
        <title>The rice annotation project database (RAP-DB): 2008 update.</title>
        <authorList>
            <consortium name="The rice annotation project (RAP)"/>
        </authorList>
    </citation>
    <scope>GENOME REANNOTATION</scope>
    <source>
        <strain evidence="3">cv. Nipponbare</strain>
    </source>
</reference>
<feature type="non-terminal residue" evidence="2">
    <location>
        <position position="1"/>
    </location>
</feature>